<evidence type="ECO:0000256" key="4">
    <source>
        <dbReference type="ARBA" id="ARBA00022553"/>
    </source>
</evidence>
<comment type="cofactor">
    <cofactor evidence="1">
        <name>pantetheine 4'-phosphate</name>
        <dbReference type="ChEBI" id="CHEBI:47942"/>
    </cofactor>
</comment>
<keyword evidence="3" id="KW-0596">Phosphopantetheine</keyword>
<dbReference type="Gene3D" id="3.30.559.10">
    <property type="entry name" value="Chloramphenicol acetyltransferase-like domain"/>
    <property type="match status" value="2"/>
</dbReference>
<dbReference type="Gene3D" id="3.40.50.12780">
    <property type="entry name" value="N-terminal domain of ligase-like"/>
    <property type="match status" value="1"/>
</dbReference>
<dbReference type="InterPro" id="IPR006162">
    <property type="entry name" value="Ppantetheine_attach_site"/>
</dbReference>
<dbReference type="STRING" id="400668.Mmwyl1_2570"/>
<sequence length="3114" mass="351984">MMSEKITQVEISSLLRSYVINKAVDLDTIKNRINCLVENYFEFNSGKFQVTEYVEHAELVSMFQNQTVDCLIVLKEEQNGKTTSVSVSINLDVIGIRTVESIIVNSITMKNDMSELLHDDSTVTSMMGLDELSAFPLDYNNNVKGDQKYSLRERYVTLDNEGLIDKSYLLTALKVFFHKYFNHTDLTMFILDSKSSTGLDQYKPLKCSLDSERTFQSVIQNFENYSAEIKSIRYTSELDFSRQVLVDCCMEGDETLRQDNEQLEISSPFLLEIRVRKLQDASLQISYLYNSSLISHSSIKCLFASFEYFLDRIVNNSSSVISEIEIACDETKKKLIGEWGDNVRVKHSSSVIDVFEHIVETSPDSTAIIEGEKQYTYQELNKAADIIALHLRAIGVKKGGVVPLYLNRGFSAIASMLALSKCGVAFSPLDVNLPKAKMFETLKILDALFVITDDAGISKLPMMPIDYYSVEDMLSNTETSNLSQVLDENQKCVGQFDSSVSGDEIFYVMCTSGTTGRPKAVAVESRSVVRLVVGNRALPLSKETKLLNVSSLSFDASVLEIWGALLNGAQLVVMGDALFDFSRMEHLITEHQVNTLWLTSALFDQWSDNAPTSMECLKHLIVGGDRVNPISVVSFYEKFKDVDIYNGYGPTENTTFSTMFKIPRSTQVTDTSIPIGYPIEQSTVYILDRNQKVLPIGGIGEIYVGGHGVAKGYLNDTVKSDEKFIFDYFKPDSVTGRLYRTGDYGRWKPEGYIDYIARSDGQVKIRGFRIELGEIESTIVKSGFARLATVQKIEDESVGSYLAAYFTPLKNSIDNLSDKIRDHLKECLPEYMVPLHIVELEEIPVNVNGKLSKKDLPHPNKCIDLQNHIAPVTDIEKKVCSVISDVLKITNVGLENNFFLIGGNSILAATLIKKINNGFGTRLPVDVIFDNQVVADLCRLVEQSQPLSAGRGEQINSSIEPAMSIQQKRLWFIDKLEDGAPAYNIPITLKFNDKVNIRALEYTLANIVHRHESLRMRFMKDSEDVIVGEENQSIPIEKICIDGLNEGLLQEVLNNQYFKEISKPFDLSQPCKIRAKVISLEDFYDVLVITIPHIVFDGESVDLFTNEFVSHYHNYFDGGAEELPELECNYRHFVEWQKNNVEDGLFKQNVEKLKNSLKNAPSVHRLPADSPRYSDDSDYAGNTIIYEIDKNLSSTFKEFCKENEISIFMGFLSLYSMLISRYSNEPEVVISSPISNRPDSKFDNIIGLFINTIVYRVSVENSNDLTQFLERVKQVCIDSYKNKDVPFEVLVDALQPERILSRNPVSQLMINYYEVEDFTDRLGEIGCETIKLQYPFSKYDLALNVVSTGDKLSLNWNYSTHLFSEETVRGFISSFVCMMECVCRNKDLTVAEVEMLSSSASEQIISEFSGGECSFNSDINLMQRFEKTVNNFPEKIALQCGNTSINYKELNYSSNKVARLLLERGVNKGDLVGISMSRSIDLVVGIIGIMKAGAAYVPIDPDYPASRINEILQDSALSTLLTDVPRPAFASELLDVINIGDDDIKSRLNGLLNDNISHEHVCIRGEDLAYVIYTSGTTGKPKGVMQTHKNIERLFEATNTDFNFSERDTWILFHSCAFDFSVWEMWGALVYGGKLVIPNYEETRDAEKFFNLCRDSGVTVLNQTPTAFYELSSFALKRNKLDKLDKLQWIIFGGEALKPELLTPWWKSYTDSKPQLVNMYGITETTVHVTLKLLKSSDVLVRSNIGKPLKDVKAYVLDDLGRPVPPRVPGELFIGGAGIARGYLNDAELTTARFVSASSINFKALADDQARLYKTGDMVRWLVDGNLEYVGRKDNQVKIRGFRIEIGDVENALSAIDGVNHCAVIVSDTHSHKSLVGYYVSETEKELSSTAIRRVMLEKLPEHMVPSLLINLETMPVTNNGKLDKKALPEPTPLINRKEYIAPRNFVESEICSLWEACLDVENVGIRDNFFELGGDSILSIRVISEMREKGLELSVKDLFRYQTIENILNNIEVSELSINDKYTAFSLVSPEVLDSISDIDLSSVEDIYPASFLQTGMLFESEMATNKVYHNVARYRVGSTFNLELFTSVWTALVKKHPLMRSAFTQRGFDQCLLVQYRDIDINSKIEIEQEKEFSKLLDIELSRGIDIEEPGLFRIIVLNRDESSFELVVSVHHAIEDGWSLASLLAEFCEAYINKVAVDTEKELPLYSAFVAQEKDCIENQAFSQFWSEYLRDFKKSSDSFLLSDVCYGQTDQMIVERRNIDDSIIAEISGIASKFDVPIDSVLFAVYVYLLSTFYNRDDVVTGLVVNNRLEVKGGEQAFGLFLNTLPVRIDVSGYLEDQLDSNSEGNIPKVFEFIKNVHAEKIKLMGYKQYPYGKIKSDTGSSGDIFHSAFNYVNFHVSEKYRSNGAFEYLNGYEKTNIPLVFNINRSENDFEILLKGHSGFIDSNTAARLVEYFLDYLYQLVTLNALSSRIPESEYNKQLMELSGENLNREPSFETLHEILDSRAHLNPDKIAIKCGDNSLTYGELNQKSSRLACYIQSEYRKATGAMLSSDVPIPVCIDRGLDMVVTIFGVLKSGAAYVPIDPDYPIERVEFILSEVESPFFITNSCLDKLCSVNTSATPLFLDLSDYESSPEAYLEDISCSHDLAYIIYTSGSTGSPKGVMIEHRSVCAMLESTSQYLDFSKNDKWLSFHSYAFDFSVWEIFGALFNGATAVIAEVEVIQNPVALRNLMLTEGISILSMTPSAFNNTIVDSNDLSQLSTVRHVVFGGEKLNCDGLRNWYLRNQETLSNTDFINMYGITEITVHATFYRLLFDKEFGSTSVIGRPLKGLKAYVLNDEMSPVPIGVKGKLYISGYGLARGYLNKQTLTEESFIDYTFLNGETRRLYDTGDIVRWNDSGELEYFGRKDKQLSIRGFRIEIGEIEANLRRSALVRDTQLVAREDSEGNTYISAFVIPLLDGRQALDREKQNELIRQIKSELRLYLPEYMIPTTWALVSDWPLTTNGKIDTERLIQQVLDYRTEYVEPRNELEEKIQLIWEDVFNRPRICVDANFFELGGTSLNIMSLSLRLHTEFGVEIGYKSLFGLQTIIDQARYVESEIDKTRNKVEIMI</sequence>
<dbReference type="FunFam" id="3.40.50.12780:FF:000012">
    <property type="entry name" value="Non-ribosomal peptide synthetase"/>
    <property type="match status" value="1"/>
</dbReference>
<dbReference type="HOGENOM" id="CLU_000022_0_8_6"/>
<dbReference type="InterPro" id="IPR009081">
    <property type="entry name" value="PP-bd_ACP"/>
</dbReference>
<dbReference type="GO" id="GO:0005829">
    <property type="term" value="C:cytosol"/>
    <property type="evidence" value="ECO:0007669"/>
    <property type="project" value="TreeGrafter"/>
</dbReference>
<feature type="domain" description="Carrier" evidence="5">
    <location>
        <begin position="870"/>
        <end position="945"/>
    </location>
</feature>
<dbReference type="Gene3D" id="3.30.300.30">
    <property type="match status" value="3"/>
</dbReference>
<dbReference type="InterPro" id="IPR045851">
    <property type="entry name" value="AMP-bd_C_sf"/>
</dbReference>
<dbReference type="FunFam" id="3.30.300.30:FF:000015">
    <property type="entry name" value="Nonribosomal peptide synthase SidD"/>
    <property type="match status" value="1"/>
</dbReference>
<dbReference type="GO" id="GO:0044550">
    <property type="term" value="P:secondary metabolite biosynthetic process"/>
    <property type="evidence" value="ECO:0007669"/>
    <property type="project" value="UniProtKB-ARBA"/>
</dbReference>
<feature type="domain" description="Carrier" evidence="5">
    <location>
        <begin position="1942"/>
        <end position="2016"/>
    </location>
</feature>
<dbReference type="Pfam" id="PF13193">
    <property type="entry name" value="AMP-binding_C"/>
    <property type="match status" value="2"/>
</dbReference>
<dbReference type="Pfam" id="PF00668">
    <property type="entry name" value="Condensation"/>
    <property type="match status" value="2"/>
</dbReference>
<evidence type="ECO:0000259" key="5">
    <source>
        <dbReference type="PROSITE" id="PS50075"/>
    </source>
</evidence>
<dbReference type="InterPro" id="IPR023213">
    <property type="entry name" value="CAT-like_dom_sf"/>
</dbReference>
<dbReference type="CDD" id="cd19531">
    <property type="entry name" value="LCL_NRPS-like"/>
    <property type="match status" value="1"/>
</dbReference>
<dbReference type="InterPro" id="IPR042099">
    <property type="entry name" value="ANL_N_sf"/>
</dbReference>
<evidence type="ECO:0000256" key="2">
    <source>
        <dbReference type="ARBA" id="ARBA00006432"/>
    </source>
</evidence>
<organism evidence="6">
    <name type="scientific">Marinomonas sp. (strain MWYL1)</name>
    <dbReference type="NCBI Taxonomy" id="400668"/>
    <lineage>
        <taxon>Bacteria</taxon>
        <taxon>Pseudomonadati</taxon>
        <taxon>Pseudomonadota</taxon>
        <taxon>Gammaproteobacteria</taxon>
        <taxon>Oceanospirillales</taxon>
        <taxon>Oceanospirillaceae</taxon>
        <taxon>Marinomonas</taxon>
    </lineage>
</organism>
<dbReference type="InterPro" id="IPR036736">
    <property type="entry name" value="ACP-like_sf"/>
</dbReference>
<dbReference type="SUPFAM" id="SSF52777">
    <property type="entry name" value="CoA-dependent acyltransferases"/>
    <property type="match status" value="5"/>
</dbReference>
<comment type="similarity">
    <text evidence="2">Belongs to the ATP-dependent AMP-binding enzyme family.</text>
</comment>
<feature type="domain" description="Carrier" evidence="5">
    <location>
        <begin position="3028"/>
        <end position="3103"/>
    </location>
</feature>
<dbReference type="GO" id="GO:0031177">
    <property type="term" value="F:phosphopantetheine binding"/>
    <property type="evidence" value="ECO:0007669"/>
    <property type="project" value="TreeGrafter"/>
</dbReference>
<reference evidence="6" key="1">
    <citation type="submission" date="2007-06" db="EMBL/GenBank/DDBJ databases">
        <title>Complete sequence of Marinomonas sp. MWYL1.</title>
        <authorList>
            <consortium name="US DOE Joint Genome Institute"/>
            <person name="Copeland A."/>
            <person name="Lucas S."/>
            <person name="Lapidus A."/>
            <person name="Barry K."/>
            <person name="Glavina del Rio T."/>
            <person name="Dalin E."/>
            <person name="Tice H."/>
            <person name="Pitluck S."/>
            <person name="Kiss H."/>
            <person name="Brettin T."/>
            <person name="Bruce D."/>
            <person name="Detter J.C."/>
            <person name="Han C."/>
            <person name="Schmutz J."/>
            <person name="Larimer F."/>
            <person name="Land M."/>
            <person name="Hauser L."/>
            <person name="Kyrpides N."/>
            <person name="Kim E."/>
            <person name="Johnston A.W.B."/>
            <person name="Todd J.D."/>
            <person name="Rogers R."/>
            <person name="Wexler M."/>
            <person name="Bond P.L."/>
            <person name="Li Y."/>
            <person name="Richardson P."/>
        </authorList>
    </citation>
    <scope>NUCLEOTIDE SEQUENCE [LARGE SCALE GENOMIC DNA]</scope>
    <source>
        <strain evidence="6">MWYL1</strain>
    </source>
</reference>
<dbReference type="FunFam" id="3.40.50.980:FF:000001">
    <property type="entry name" value="Non-ribosomal peptide synthetase"/>
    <property type="match status" value="2"/>
</dbReference>
<dbReference type="InterPro" id="IPR010071">
    <property type="entry name" value="AA_adenyl_dom"/>
</dbReference>
<accession>A6VYF8</accession>
<proteinExistence type="inferred from homology"/>
<dbReference type="Gene3D" id="3.30.559.30">
    <property type="entry name" value="Nonribosomal peptide synthetase, condensation domain"/>
    <property type="match status" value="3"/>
</dbReference>
<dbReference type="GO" id="GO:0043041">
    <property type="term" value="P:amino acid activation for nonribosomal peptide biosynthetic process"/>
    <property type="evidence" value="ECO:0007669"/>
    <property type="project" value="TreeGrafter"/>
</dbReference>
<dbReference type="eggNOG" id="COG1020">
    <property type="taxonomic scope" value="Bacteria"/>
</dbReference>
<dbReference type="CDD" id="cd17643">
    <property type="entry name" value="A_NRPS_Cytc1-like"/>
    <property type="match status" value="1"/>
</dbReference>
<dbReference type="FunFam" id="1.10.1200.10:FF:000005">
    <property type="entry name" value="Nonribosomal peptide synthetase 1"/>
    <property type="match status" value="1"/>
</dbReference>
<dbReference type="PROSITE" id="PS00012">
    <property type="entry name" value="PHOSPHOPANTETHEINE"/>
    <property type="match status" value="2"/>
</dbReference>
<dbReference type="InterPro" id="IPR000873">
    <property type="entry name" value="AMP-dep_synth/lig_dom"/>
</dbReference>
<name>A6VYF8_MARMS</name>
<evidence type="ECO:0000256" key="1">
    <source>
        <dbReference type="ARBA" id="ARBA00001957"/>
    </source>
</evidence>
<dbReference type="InterPro" id="IPR020845">
    <property type="entry name" value="AMP-binding_CS"/>
</dbReference>
<dbReference type="InterPro" id="IPR001242">
    <property type="entry name" value="Condensation_dom"/>
</dbReference>
<dbReference type="InterPro" id="IPR025110">
    <property type="entry name" value="AMP-bd_C"/>
</dbReference>
<dbReference type="PROSITE" id="PS50075">
    <property type="entry name" value="CARRIER"/>
    <property type="match status" value="3"/>
</dbReference>
<keyword evidence="4" id="KW-0597">Phosphoprotein</keyword>
<dbReference type="Pfam" id="PF00501">
    <property type="entry name" value="AMP-binding"/>
    <property type="match status" value="3"/>
</dbReference>
<dbReference type="GO" id="GO:0003824">
    <property type="term" value="F:catalytic activity"/>
    <property type="evidence" value="ECO:0007669"/>
    <property type="project" value="InterPro"/>
</dbReference>
<evidence type="ECO:0000313" key="6">
    <source>
        <dbReference type="EMBL" id="ABR71487.1"/>
    </source>
</evidence>
<dbReference type="SUPFAM" id="SSF56801">
    <property type="entry name" value="Acetyl-CoA synthetase-like"/>
    <property type="match status" value="3"/>
</dbReference>
<protein>
    <submittedName>
        <fullName evidence="6">Amino acid adenylation domain</fullName>
    </submittedName>
</protein>
<dbReference type="Gene3D" id="2.30.38.10">
    <property type="entry name" value="Luciferase, Domain 3"/>
    <property type="match status" value="2"/>
</dbReference>
<dbReference type="FunFam" id="3.30.300.30:FF:000010">
    <property type="entry name" value="Enterobactin synthetase component F"/>
    <property type="match status" value="1"/>
</dbReference>
<dbReference type="Pfam" id="PF00550">
    <property type="entry name" value="PP-binding"/>
    <property type="match status" value="3"/>
</dbReference>
<evidence type="ECO:0000256" key="3">
    <source>
        <dbReference type="ARBA" id="ARBA00022450"/>
    </source>
</evidence>
<dbReference type="PROSITE" id="PS00455">
    <property type="entry name" value="AMP_BINDING"/>
    <property type="match status" value="3"/>
</dbReference>
<dbReference type="NCBIfam" id="TIGR01733">
    <property type="entry name" value="AA-adenyl-dom"/>
    <property type="match status" value="3"/>
</dbReference>
<dbReference type="PANTHER" id="PTHR45527">
    <property type="entry name" value="NONRIBOSOMAL PEPTIDE SYNTHETASE"/>
    <property type="match status" value="1"/>
</dbReference>
<dbReference type="SUPFAM" id="SSF47336">
    <property type="entry name" value="ACP-like"/>
    <property type="match status" value="3"/>
</dbReference>
<dbReference type="NCBIfam" id="NF003417">
    <property type="entry name" value="PRK04813.1"/>
    <property type="match status" value="3"/>
</dbReference>
<dbReference type="CDD" id="cd05930">
    <property type="entry name" value="A_NRPS"/>
    <property type="match status" value="1"/>
</dbReference>
<dbReference type="KEGG" id="mmw:Mmwyl1_2570"/>
<dbReference type="Gene3D" id="1.10.1200.10">
    <property type="entry name" value="ACP-like"/>
    <property type="match status" value="3"/>
</dbReference>
<gene>
    <name evidence="6" type="ordered locus">Mmwyl1_2570</name>
</gene>
<dbReference type="PANTHER" id="PTHR45527:SF14">
    <property type="entry name" value="PLIPASTATIN SYNTHASE SUBUNIT B"/>
    <property type="match status" value="1"/>
</dbReference>
<dbReference type="Gene3D" id="3.40.50.980">
    <property type="match status" value="4"/>
</dbReference>
<dbReference type="EMBL" id="CP000749">
    <property type="protein sequence ID" value="ABR71487.1"/>
    <property type="molecule type" value="Genomic_DNA"/>
</dbReference>